<evidence type="ECO:0000256" key="2">
    <source>
        <dbReference type="ARBA" id="ARBA00023121"/>
    </source>
</evidence>
<name>A0AA43UAU6_9LACT</name>
<accession>A0AA43UAU6</accession>
<dbReference type="PROSITE" id="PS51482">
    <property type="entry name" value="DEGV"/>
    <property type="match status" value="1"/>
</dbReference>
<dbReference type="PANTHER" id="PTHR33434">
    <property type="entry name" value="DEGV DOMAIN-CONTAINING PROTEIN DR_1986-RELATED"/>
    <property type="match status" value="1"/>
</dbReference>
<dbReference type="NCBIfam" id="TIGR00762">
    <property type="entry name" value="DegV"/>
    <property type="match status" value="1"/>
</dbReference>
<evidence type="ECO:0000313" key="4">
    <source>
        <dbReference type="Proteomes" id="UP001171751"/>
    </source>
</evidence>
<dbReference type="AlphaFoldDB" id="A0AA43UAU6"/>
<keyword evidence="4" id="KW-1185">Reference proteome</keyword>
<dbReference type="Gene3D" id="3.30.1180.10">
    <property type="match status" value="1"/>
</dbReference>
<dbReference type="InterPro" id="IPR003797">
    <property type="entry name" value="DegV"/>
</dbReference>
<protein>
    <submittedName>
        <fullName evidence="3">DegV family protein</fullName>
    </submittedName>
</protein>
<dbReference type="GO" id="GO:0008289">
    <property type="term" value="F:lipid binding"/>
    <property type="evidence" value="ECO:0007669"/>
    <property type="project" value="UniProtKB-KW"/>
</dbReference>
<dbReference type="Gene3D" id="3.40.50.10170">
    <property type="match status" value="1"/>
</dbReference>
<dbReference type="Proteomes" id="UP001171751">
    <property type="component" value="Unassembled WGS sequence"/>
</dbReference>
<organism evidence="3 4">
    <name type="scientific">Atopococcus tabaci</name>
    <dbReference type="NCBI Taxonomy" id="269774"/>
    <lineage>
        <taxon>Bacteria</taxon>
        <taxon>Bacillati</taxon>
        <taxon>Bacillota</taxon>
        <taxon>Bacilli</taxon>
        <taxon>Lactobacillales</taxon>
        <taxon>Carnobacteriaceae</taxon>
        <taxon>Atopococcus</taxon>
    </lineage>
</organism>
<comment type="caution">
    <text evidence="3">The sequence shown here is derived from an EMBL/GenBank/DDBJ whole genome shotgun (WGS) entry which is preliminary data.</text>
</comment>
<dbReference type="InterPro" id="IPR050270">
    <property type="entry name" value="DegV_domain_contain"/>
</dbReference>
<comment type="function">
    <text evidence="1">May bind long-chain fatty acids, such as palmitate, and may play a role in lipid transport or fatty acid metabolism.</text>
</comment>
<evidence type="ECO:0000313" key="3">
    <source>
        <dbReference type="EMBL" id="MDO5456709.1"/>
    </source>
</evidence>
<dbReference type="PANTHER" id="PTHR33434:SF2">
    <property type="entry name" value="FATTY ACID-BINDING PROTEIN TM_1468"/>
    <property type="match status" value="1"/>
</dbReference>
<dbReference type="InterPro" id="IPR043168">
    <property type="entry name" value="DegV_C"/>
</dbReference>
<dbReference type="Pfam" id="PF02645">
    <property type="entry name" value="DegV"/>
    <property type="match status" value="2"/>
</dbReference>
<sequence length="289" mass="32248">MTKISIVTDTTMGLTFEEAEEYNIHLISNGLSVAGTNYNEYIDMDTDSFLEIDSQSDSVPKTGAAAPGVTMEVMLKAAKESNDVLCLAMTSGYSGGINIRSMVAKQLNEDYDTNIIVYDTPNIFSGAIPYYREAVRLRNQGKSLEEVIKALDELAEHTNSHYAAEPYYITEGGRFKETLEELQIEKGDGQYVGVEIHDDPQLLWKAKNSDEAIEKLFLDLEKAVEKAQDDNIKLSVIVVGNTNNEHEKLLLEKIKEKYPDMKTEYNRMGPIASIHVGHGAIGLIWSPER</sequence>
<gene>
    <name evidence="3" type="ORF">Q4F26_00010</name>
</gene>
<reference evidence="3" key="1">
    <citation type="submission" date="2023-07" db="EMBL/GenBank/DDBJ databases">
        <title>Between Cages and Wild: Unraveling the Impact of Captivity on Animal Microbiomes and Antimicrobial Resistance.</title>
        <authorList>
            <person name="Schmartz G.P."/>
            <person name="Rehner J."/>
            <person name="Schuff M.J."/>
            <person name="Becker S.L."/>
            <person name="Kravczyk M."/>
            <person name="Gurevich A."/>
            <person name="Francke R."/>
            <person name="Mueller R."/>
            <person name="Keller V."/>
            <person name="Keller A."/>
        </authorList>
    </citation>
    <scope>NUCLEOTIDE SEQUENCE</scope>
    <source>
        <strain evidence="3">S39M_St_73</strain>
    </source>
</reference>
<proteinExistence type="predicted"/>
<dbReference type="SUPFAM" id="SSF82549">
    <property type="entry name" value="DAK1/DegV-like"/>
    <property type="match status" value="1"/>
</dbReference>
<keyword evidence="2" id="KW-0446">Lipid-binding</keyword>
<evidence type="ECO:0000256" key="1">
    <source>
        <dbReference type="ARBA" id="ARBA00003238"/>
    </source>
</evidence>
<dbReference type="EMBL" id="JAUNQW010000001">
    <property type="protein sequence ID" value="MDO5456709.1"/>
    <property type="molecule type" value="Genomic_DNA"/>
</dbReference>